<dbReference type="RefSeq" id="WP_209970764.1">
    <property type="nucleotide sequence ID" value="NZ_JAGGLB010000003.1"/>
</dbReference>
<proteinExistence type="inferred from homology"/>
<feature type="transmembrane region" description="Helical" evidence="3">
    <location>
        <begin position="102"/>
        <end position="122"/>
    </location>
</feature>
<feature type="transmembrane region" description="Helical" evidence="3">
    <location>
        <begin position="55"/>
        <end position="82"/>
    </location>
</feature>
<keyword evidence="2 3" id="KW-0472">Membrane</keyword>
<feature type="transmembrane region" description="Helical" evidence="3">
    <location>
        <begin position="176"/>
        <end position="198"/>
    </location>
</feature>
<dbReference type="PIRSF" id="PIRSF016661">
    <property type="entry name" value="BioY"/>
    <property type="match status" value="1"/>
</dbReference>
<dbReference type="Gene3D" id="1.10.1760.20">
    <property type="match status" value="1"/>
</dbReference>
<feature type="transmembrane region" description="Helical" evidence="3">
    <location>
        <begin position="20"/>
        <end position="43"/>
    </location>
</feature>
<reference evidence="4 5" key="1">
    <citation type="submission" date="2021-03" db="EMBL/GenBank/DDBJ databases">
        <title>Genomic Encyclopedia of Type Strains, Phase IV (KMG-IV): sequencing the most valuable type-strain genomes for metagenomic binning, comparative biology and taxonomic classification.</title>
        <authorList>
            <person name="Goeker M."/>
        </authorList>
    </citation>
    <scope>NUCLEOTIDE SEQUENCE [LARGE SCALE GENOMIC DNA]</scope>
    <source>
        <strain evidence="4 5">DSM 26048</strain>
    </source>
</reference>
<evidence type="ECO:0000256" key="2">
    <source>
        <dbReference type="PIRNR" id="PIRNR016661"/>
    </source>
</evidence>
<keyword evidence="3" id="KW-1133">Transmembrane helix</keyword>
<keyword evidence="5" id="KW-1185">Reference proteome</keyword>
<feature type="transmembrane region" description="Helical" evidence="3">
    <location>
        <begin position="134"/>
        <end position="156"/>
    </location>
</feature>
<name>A0ABS4IR08_9BACL</name>
<dbReference type="EMBL" id="JAGGLB010000003">
    <property type="protein sequence ID" value="MBP1990002.1"/>
    <property type="molecule type" value="Genomic_DNA"/>
</dbReference>
<keyword evidence="3" id="KW-0812">Transmembrane</keyword>
<organism evidence="4 5">
    <name type="scientific">Paenibacillus eucommiae</name>
    <dbReference type="NCBI Taxonomy" id="1355755"/>
    <lineage>
        <taxon>Bacteria</taxon>
        <taxon>Bacillati</taxon>
        <taxon>Bacillota</taxon>
        <taxon>Bacilli</taxon>
        <taxon>Bacillales</taxon>
        <taxon>Paenibacillaceae</taxon>
        <taxon>Paenibacillus</taxon>
    </lineage>
</organism>
<dbReference type="Pfam" id="PF02632">
    <property type="entry name" value="BioY"/>
    <property type="match status" value="1"/>
</dbReference>
<accession>A0ABS4IR08</accession>
<comment type="caution">
    <text evidence="4">The sequence shown here is derived from an EMBL/GenBank/DDBJ whole genome shotgun (WGS) entry which is preliminary data.</text>
</comment>
<evidence type="ECO:0000256" key="3">
    <source>
        <dbReference type="SAM" id="Phobius"/>
    </source>
</evidence>
<dbReference type="PANTHER" id="PTHR34295:SF1">
    <property type="entry name" value="BIOTIN TRANSPORTER BIOY"/>
    <property type="match status" value="1"/>
</dbReference>
<dbReference type="Proteomes" id="UP001519287">
    <property type="component" value="Unassembled WGS sequence"/>
</dbReference>
<comment type="subcellular location">
    <subcellularLocation>
        <location evidence="2">Cell membrane</location>
        <topology evidence="2">Multi-pass membrane protein</topology>
    </subcellularLocation>
</comment>
<protein>
    <recommendedName>
        <fullName evidence="2">Biotin transporter</fullName>
    </recommendedName>
</protein>
<evidence type="ECO:0000256" key="1">
    <source>
        <dbReference type="ARBA" id="ARBA00010692"/>
    </source>
</evidence>
<comment type="similarity">
    <text evidence="1 2">Belongs to the BioY family.</text>
</comment>
<keyword evidence="2" id="KW-1003">Cell membrane</keyword>
<keyword evidence="2" id="KW-0813">Transport</keyword>
<evidence type="ECO:0000313" key="5">
    <source>
        <dbReference type="Proteomes" id="UP001519287"/>
    </source>
</evidence>
<dbReference type="PANTHER" id="PTHR34295">
    <property type="entry name" value="BIOTIN TRANSPORTER BIOY"/>
    <property type="match status" value="1"/>
</dbReference>
<gene>
    <name evidence="4" type="ORF">J2Z66_001600</name>
</gene>
<evidence type="ECO:0000313" key="4">
    <source>
        <dbReference type="EMBL" id="MBP1990002.1"/>
    </source>
</evidence>
<sequence length="207" mass="21900">MSLPSTASSTNNKASTNQWIRGIVFTALFGALFIAAGMIKIPIGFTPVPISLQSFAIMLAGGLLGAVYGFWSIFLVVILTATGLPLMNGSGGLSQILGPTGGFIWMFPVSAFLIGWVSDRLFANNRKLNRKQQIGLLLSIFALGSLLLYVSGIPWYAHVSTKVDLSGALAGAMYPFLPGDAIKAIAATLVITSIRPLLPSLRPNRSS</sequence>
<dbReference type="InterPro" id="IPR003784">
    <property type="entry name" value="BioY"/>
</dbReference>